<keyword evidence="1" id="KW-0472">Membrane</keyword>
<protein>
    <submittedName>
        <fullName evidence="2">Uncharacterized protein</fullName>
    </submittedName>
</protein>
<evidence type="ECO:0000256" key="1">
    <source>
        <dbReference type="SAM" id="Phobius"/>
    </source>
</evidence>
<keyword evidence="1" id="KW-0812">Transmembrane</keyword>
<sequence>MQVIYAGLVIASGGSDLTIWLLFGFVVSSLPDSYQKFVLNTSVSLFVFSFFSETKAFALNGVIGGKSCLCSGRNTKVVYT</sequence>
<accession>A0A822Z9M8</accession>
<reference evidence="2 3" key="1">
    <citation type="journal article" date="2020" name="Mol. Biol. Evol.">
        <title>Distinct Expression and Methylation Patterns for Genes with Different Fates following a Single Whole-Genome Duplication in Flowering Plants.</title>
        <authorList>
            <person name="Shi T."/>
            <person name="Rahmani R.S."/>
            <person name="Gugger P.F."/>
            <person name="Wang M."/>
            <person name="Li H."/>
            <person name="Zhang Y."/>
            <person name="Li Z."/>
            <person name="Wang Q."/>
            <person name="Van de Peer Y."/>
            <person name="Marchal K."/>
            <person name="Chen J."/>
        </authorList>
    </citation>
    <scope>NUCLEOTIDE SEQUENCE [LARGE SCALE GENOMIC DNA]</scope>
    <source>
        <tissue evidence="2">Leaf</tissue>
    </source>
</reference>
<organism evidence="2 3">
    <name type="scientific">Nelumbo nucifera</name>
    <name type="common">Sacred lotus</name>
    <dbReference type="NCBI Taxonomy" id="4432"/>
    <lineage>
        <taxon>Eukaryota</taxon>
        <taxon>Viridiplantae</taxon>
        <taxon>Streptophyta</taxon>
        <taxon>Embryophyta</taxon>
        <taxon>Tracheophyta</taxon>
        <taxon>Spermatophyta</taxon>
        <taxon>Magnoliopsida</taxon>
        <taxon>Proteales</taxon>
        <taxon>Nelumbonaceae</taxon>
        <taxon>Nelumbo</taxon>
    </lineage>
</organism>
<keyword evidence="1" id="KW-1133">Transmembrane helix</keyword>
<feature type="transmembrane region" description="Helical" evidence="1">
    <location>
        <begin position="6"/>
        <end position="27"/>
    </location>
</feature>
<evidence type="ECO:0000313" key="3">
    <source>
        <dbReference type="Proteomes" id="UP000607653"/>
    </source>
</evidence>
<keyword evidence="3" id="KW-1185">Reference proteome</keyword>
<proteinExistence type="predicted"/>
<gene>
    <name evidence="2" type="ORF">HUJ06_014764</name>
</gene>
<dbReference type="EMBL" id="DUZY01000005">
    <property type="protein sequence ID" value="DAD40441.1"/>
    <property type="molecule type" value="Genomic_DNA"/>
</dbReference>
<name>A0A822Z9M8_NELNU</name>
<dbReference type="Proteomes" id="UP000607653">
    <property type="component" value="Unassembled WGS sequence"/>
</dbReference>
<dbReference type="AlphaFoldDB" id="A0A822Z9M8"/>
<comment type="caution">
    <text evidence="2">The sequence shown here is derived from an EMBL/GenBank/DDBJ whole genome shotgun (WGS) entry which is preliminary data.</text>
</comment>
<evidence type="ECO:0000313" key="2">
    <source>
        <dbReference type="EMBL" id="DAD40441.1"/>
    </source>
</evidence>